<organism evidence="3 4">
    <name type="scientific">Collybiopsis confluens</name>
    <dbReference type="NCBI Taxonomy" id="2823264"/>
    <lineage>
        <taxon>Eukaryota</taxon>
        <taxon>Fungi</taxon>
        <taxon>Dikarya</taxon>
        <taxon>Basidiomycota</taxon>
        <taxon>Agaricomycotina</taxon>
        <taxon>Agaricomycetes</taxon>
        <taxon>Agaricomycetidae</taxon>
        <taxon>Agaricales</taxon>
        <taxon>Marasmiineae</taxon>
        <taxon>Omphalotaceae</taxon>
        <taxon>Collybiopsis</taxon>
    </lineage>
</organism>
<keyword evidence="1" id="KW-0808">Transferase</keyword>
<dbReference type="Proteomes" id="UP000518752">
    <property type="component" value="Unassembled WGS sequence"/>
</dbReference>
<evidence type="ECO:0008006" key="5">
    <source>
        <dbReference type="Google" id="ProtNLM"/>
    </source>
</evidence>
<dbReference type="GO" id="GO:0008080">
    <property type="term" value="F:N-acetyltransferase activity"/>
    <property type="evidence" value="ECO:0007669"/>
    <property type="project" value="InterPro"/>
</dbReference>
<evidence type="ECO:0000256" key="2">
    <source>
        <dbReference type="ARBA" id="ARBA00023315"/>
    </source>
</evidence>
<dbReference type="InterPro" id="IPR039135">
    <property type="entry name" value="NAT9-like"/>
</dbReference>
<name>A0A8H5HX45_9AGAR</name>
<keyword evidence="2" id="KW-0012">Acyltransferase</keyword>
<evidence type="ECO:0000313" key="3">
    <source>
        <dbReference type="EMBL" id="KAF5391167.1"/>
    </source>
</evidence>
<protein>
    <recommendedName>
        <fullName evidence="5">N-acetyltransferase domain-containing protein</fullName>
    </recommendedName>
</protein>
<reference evidence="3 4" key="1">
    <citation type="journal article" date="2020" name="ISME J.">
        <title>Uncovering the hidden diversity of litter-decomposition mechanisms in mushroom-forming fungi.</title>
        <authorList>
            <person name="Floudas D."/>
            <person name="Bentzer J."/>
            <person name="Ahren D."/>
            <person name="Johansson T."/>
            <person name="Persson P."/>
            <person name="Tunlid A."/>
        </authorList>
    </citation>
    <scope>NUCLEOTIDE SEQUENCE [LARGE SCALE GENOMIC DNA]</scope>
    <source>
        <strain evidence="3 4">CBS 406.79</strain>
    </source>
</reference>
<proteinExistence type="predicted"/>
<evidence type="ECO:0000256" key="1">
    <source>
        <dbReference type="ARBA" id="ARBA00022679"/>
    </source>
</evidence>
<gene>
    <name evidence="3" type="ORF">D9757_003109</name>
</gene>
<keyword evidence="4" id="KW-1185">Reference proteome</keyword>
<dbReference type="PANTHER" id="PTHR13256:SF16">
    <property type="entry name" value="ALPHA_BETA-TUBULIN-N-ACETYLTRANSFERASE 9"/>
    <property type="match status" value="1"/>
</dbReference>
<dbReference type="Gene3D" id="3.40.630.30">
    <property type="match status" value="1"/>
</dbReference>
<dbReference type="PANTHER" id="PTHR13256">
    <property type="entry name" value="N-ACETYLTRANSFERASE 9"/>
    <property type="match status" value="1"/>
</dbReference>
<comment type="caution">
    <text evidence="3">The sequence shown here is derived from an EMBL/GenBank/DDBJ whole genome shotgun (WGS) entry which is preliminary data.</text>
</comment>
<accession>A0A8H5HX45</accession>
<dbReference type="OrthoDB" id="5043642at2759"/>
<evidence type="ECO:0000313" key="4">
    <source>
        <dbReference type="Proteomes" id="UP000518752"/>
    </source>
</evidence>
<sequence length="146" mass="16544">MRCNKDIVLVGRNILLVPYQVKHVPTYHGWMLDEDLRLLTASEPLTLEQEYEMQRKWQADEDKLTFIILAHEGKFSGPEDALPSDTCVSDFPMIGDVNIFFSASRLTVSSSGLHSDDGIQEEEFTAEAEIMIAGIWDKFHTQLGPD</sequence>
<dbReference type="AlphaFoldDB" id="A0A8H5HX45"/>
<dbReference type="EMBL" id="JAACJN010000011">
    <property type="protein sequence ID" value="KAF5391167.1"/>
    <property type="molecule type" value="Genomic_DNA"/>
</dbReference>